<proteinExistence type="inferred from homology"/>
<dbReference type="GO" id="GO:0006261">
    <property type="term" value="P:DNA-templated DNA replication"/>
    <property type="evidence" value="ECO:0007669"/>
    <property type="project" value="TreeGrafter"/>
</dbReference>
<dbReference type="GO" id="GO:0003677">
    <property type="term" value="F:DNA binding"/>
    <property type="evidence" value="ECO:0007669"/>
    <property type="project" value="InterPro"/>
</dbReference>
<evidence type="ECO:0000256" key="1">
    <source>
        <dbReference type="ARBA" id="ARBA00012417"/>
    </source>
</evidence>
<dbReference type="AlphaFoldDB" id="A0AAU8DSE2"/>
<evidence type="ECO:0000256" key="4">
    <source>
        <dbReference type="ARBA" id="ARBA00022705"/>
    </source>
</evidence>
<dbReference type="InterPro" id="IPR027417">
    <property type="entry name" value="P-loop_NTPase"/>
</dbReference>
<sequence>MPDPTVPPFVLISGDEALLVDRAVSRTLTALRKQNPDVERREASAAGLTTADFADMVAPSLFAEPRAVVVRGAHEAVKDLVTELIGYLRDPVEGVTLVVQHGGGARNKNLVDALRAAKAAVFECEKVKPGDRVGFVRREIKSAGGTTTAEAAAALVEAVGADLRELASAANQLVADTGGLVDESAVARYYRGKAEVSGFAIADRTIAGELPEALESLRWAFITGVPAVLIADALADGIRTLAKVAGARGSSYTLAGELGMPPWKIEKAQRAVRGWSAPGMVKAVAAVSALNADVKGVAVDVEYALERAVTQLVEARAMR</sequence>
<keyword evidence="5" id="KW-0239">DNA-directed DNA polymerase</keyword>
<dbReference type="SUPFAM" id="SSF52540">
    <property type="entry name" value="P-loop containing nucleoside triphosphate hydrolases"/>
    <property type="match status" value="1"/>
</dbReference>
<comment type="catalytic activity">
    <reaction evidence="7">
        <text>DNA(n) + a 2'-deoxyribonucleoside 5'-triphosphate = DNA(n+1) + diphosphate</text>
        <dbReference type="Rhea" id="RHEA:22508"/>
        <dbReference type="Rhea" id="RHEA-COMP:17339"/>
        <dbReference type="Rhea" id="RHEA-COMP:17340"/>
        <dbReference type="ChEBI" id="CHEBI:33019"/>
        <dbReference type="ChEBI" id="CHEBI:61560"/>
        <dbReference type="ChEBI" id="CHEBI:173112"/>
        <dbReference type="EC" id="2.7.7.7"/>
    </reaction>
</comment>
<comment type="similarity">
    <text evidence="6">Belongs to the DNA polymerase HolA subunit family.</text>
</comment>
<dbReference type="NCBIfam" id="TIGR01128">
    <property type="entry name" value="holA"/>
    <property type="match status" value="1"/>
</dbReference>
<evidence type="ECO:0000313" key="8">
    <source>
        <dbReference type="EMBL" id="XCG65126.1"/>
    </source>
</evidence>
<dbReference type="PANTHER" id="PTHR34388:SF1">
    <property type="entry name" value="DNA POLYMERASE III SUBUNIT DELTA"/>
    <property type="match status" value="1"/>
</dbReference>
<reference evidence="8" key="1">
    <citation type="submission" date="2024-05" db="EMBL/GenBank/DDBJ databases">
        <authorList>
            <person name="Cai S.Y."/>
            <person name="Jin L.M."/>
            <person name="Li H.R."/>
        </authorList>
    </citation>
    <scope>NUCLEOTIDE SEQUENCE</scope>
    <source>
        <strain evidence="8">A5-74</strain>
    </source>
</reference>
<dbReference type="SUPFAM" id="SSF48019">
    <property type="entry name" value="post-AAA+ oligomerization domain-like"/>
    <property type="match status" value="1"/>
</dbReference>
<name>A0AAU8DSE2_9ACTN</name>
<dbReference type="EC" id="2.7.7.7" evidence="1"/>
<dbReference type="Gene3D" id="3.40.50.300">
    <property type="entry name" value="P-loop containing nucleotide triphosphate hydrolases"/>
    <property type="match status" value="1"/>
</dbReference>
<dbReference type="Gene3D" id="1.20.272.10">
    <property type="match status" value="1"/>
</dbReference>
<evidence type="ECO:0000256" key="7">
    <source>
        <dbReference type="ARBA" id="ARBA00049244"/>
    </source>
</evidence>
<organism evidence="8">
    <name type="scientific">Nakamurella sp. A5-74</name>
    <dbReference type="NCBI Taxonomy" id="3158264"/>
    <lineage>
        <taxon>Bacteria</taxon>
        <taxon>Bacillati</taxon>
        <taxon>Actinomycetota</taxon>
        <taxon>Actinomycetes</taxon>
        <taxon>Nakamurellales</taxon>
        <taxon>Nakamurellaceae</taxon>
        <taxon>Nakamurella</taxon>
    </lineage>
</organism>
<evidence type="ECO:0000256" key="2">
    <source>
        <dbReference type="ARBA" id="ARBA00022679"/>
    </source>
</evidence>
<evidence type="ECO:0000256" key="6">
    <source>
        <dbReference type="ARBA" id="ARBA00034754"/>
    </source>
</evidence>
<keyword evidence="3 8" id="KW-0548">Nucleotidyltransferase</keyword>
<evidence type="ECO:0000256" key="5">
    <source>
        <dbReference type="ARBA" id="ARBA00022932"/>
    </source>
</evidence>
<keyword evidence="4" id="KW-0235">DNA replication</keyword>
<gene>
    <name evidence="8" type="primary">holA</name>
    <name evidence="8" type="ORF">ABLG96_07470</name>
</gene>
<dbReference type="GO" id="GO:0003887">
    <property type="term" value="F:DNA-directed DNA polymerase activity"/>
    <property type="evidence" value="ECO:0007669"/>
    <property type="project" value="UniProtKB-KW"/>
</dbReference>
<dbReference type="EMBL" id="CP159218">
    <property type="protein sequence ID" value="XCG65126.1"/>
    <property type="molecule type" value="Genomic_DNA"/>
</dbReference>
<keyword evidence="2 8" id="KW-0808">Transferase</keyword>
<protein>
    <recommendedName>
        <fullName evidence="1">DNA-directed DNA polymerase</fullName>
        <ecNumber evidence="1">2.7.7.7</ecNumber>
    </recommendedName>
</protein>
<dbReference type="PANTHER" id="PTHR34388">
    <property type="entry name" value="DNA POLYMERASE III SUBUNIT DELTA"/>
    <property type="match status" value="1"/>
</dbReference>
<accession>A0AAU8DSE2</accession>
<evidence type="ECO:0000256" key="3">
    <source>
        <dbReference type="ARBA" id="ARBA00022695"/>
    </source>
</evidence>
<dbReference type="InterPro" id="IPR008921">
    <property type="entry name" value="DNA_pol3_clamp-load_cplx_C"/>
</dbReference>
<dbReference type="InterPro" id="IPR005790">
    <property type="entry name" value="DNA_polIII_delta"/>
</dbReference>
<dbReference type="GO" id="GO:0009360">
    <property type="term" value="C:DNA polymerase III complex"/>
    <property type="evidence" value="ECO:0007669"/>
    <property type="project" value="TreeGrafter"/>
</dbReference>
<dbReference type="RefSeq" id="WP_353650737.1">
    <property type="nucleotide sequence ID" value="NZ_CP159218.1"/>
</dbReference>